<evidence type="ECO:0000256" key="1">
    <source>
        <dbReference type="ARBA" id="ARBA00004239"/>
    </source>
</evidence>
<dbReference type="PROSITE" id="PS00135">
    <property type="entry name" value="TRYPSIN_SER"/>
    <property type="match status" value="1"/>
</dbReference>
<comment type="similarity">
    <text evidence="2">Belongs to the peptidase S1 family.</text>
</comment>
<sequence>MGGDPIRIEEAPFMAIFKRRDQEYGCGGTIVHKRSNMVIVVGTDRVQGGQYYDIMASYPHPKFQRDYDVVVLKLAKDLLFSSKVQPIQMAERGMDINDGAVLRVMGFGMTDPNDRSSASPILLKVDVPYMNTEKCSRFFPNTLTERMICAGESGRGACYGDSGGPLIYNNRHVGIVSFGTPDCAASGSPAVFARVSALRDFIDKVMSN</sequence>
<keyword evidence="3" id="KW-0645">Protease</keyword>
<dbReference type="GO" id="GO:0006508">
    <property type="term" value="P:proteolysis"/>
    <property type="evidence" value="ECO:0007669"/>
    <property type="project" value="UniProtKB-KW"/>
</dbReference>
<dbReference type="Proteomes" id="UP001497472">
    <property type="component" value="Unassembled WGS sequence"/>
</dbReference>
<keyword evidence="4" id="KW-0378">Hydrolase</keyword>
<keyword evidence="9" id="KW-1185">Reference proteome</keyword>
<dbReference type="Pfam" id="PF00089">
    <property type="entry name" value="Trypsin"/>
    <property type="match status" value="1"/>
</dbReference>
<dbReference type="InterPro" id="IPR043504">
    <property type="entry name" value="Peptidase_S1_PA_chymotrypsin"/>
</dbReference>
<evidence type="ECO:0000259" key="7">
    <source>
        <dbReference type="PROSITE" id="PS50240"/>
    </source>
</evidence>
<dbReference type="Gene3D" id="2.40.10.10">
    <property type="entry name" value="Trypsin-like serine proteases"/>
    <property type="match status" value="1"/>
</dbReference>
<comment type="caution">
    <text evidence="8">The sequence shown here is derived from an EMBL/GenBank/DDBJ whole genome shotgun (WGS) entry which is preliminary data.</text>
</comment>
<organism evidence="8 9">
    <name type="scientific">Leptosia nina</name>
    <dbReference type="NCBI Taxonomy" id="320188"/>
    <lineage>
        <taxon>Eukaryota</taxon>
        <taxon>Metazoa</taxon>
        <taxon>Ecdysozoa</taxon>
        <taxon>Arthropoda</taxon>
        <taxon>Hexapoda</taxon>
        <taxon>Insecta</taxon>
        <taxon>Pterygota</taxon>
        <taxon>Neoptera</taxon>
        <taxon>Endopterygota</taxon>
        <taxon>Lepidoptera</taxon>
        <taxon>Glossata</taxon>
        <taxon>Ditrysia</taxon>
        <taxon>Papilionoidea</taxon>
        <taxon>Pieridae</taxon>
        <taxon>Pierinae</taxon>
        <taxon>Leptosia</taxon>
    </lineage>
</organism>
<accession>A0AAV1J4G8</accession>
<evidence type="ECO:0000313" key="9">
    <source>
        <dbReference type="Proteomes" id="UP001497472"/>
    </source>
</evidence>
<dbReference type="AlphaFoldDB" id="A0AAV1J4G8"/>
<dbReference type="CDD" id="cd00190">
    <property type="entry name" value="Tryp_SPc"/>
    <property type="match status" value="1"/>
</dbReference>
<dbReference type="InterPro" id="IPR009003">
    <property type="entry name" value="Peptidase_S1_PA"/>
</dbReference>
<dbReference type="PROSITE" id="PS50240">
    <property type="entry name" value="TRYPSIN_DOM"/>
    <property type="match status" value="1"/>
</dbReference>
<dbReference type="GO" id="GO:0004252">
    <property type="term" value="F:serine-type endopeptidase activity"/>
    <property type="evidence" value="ECO:0007669"/>
    <property type="project" value="InterPro"/>
</dbReference>
<evidence type="ECO:0000256" key="6">
    <source>
        <dbReference type="ARBA" id="ARBA00023157"/>
    </source>
</evidence>
<dbReference type="PRINTS" id="PR00722">
    <property type="entry name" value="CHYMOTRYPSIN"/>
</dbReference>
<dbReference type="SUPFAM" id="SSF50494">
    <property type="entry name" value="Trypsin-like serine proteases"/>
    <property type="match status" value="1"/>
</dbReference>
<evidence type="ECO:0000313" key="8">
    <source>
        <dbReference type="EMBL" id="CAK1543522.1"/>
    </source>
</evidence>
<comment type="subcellular location">
    <subcellularLocation>
        <location evidence="1">Secreted</location>
        <location evidence="1">Extracellular space</location>
    </subcellularLocation>
</comment>
<name>A0AAV1J4G8_9NEOP</name>
<evidence type="ECO:0000256" key="4">
    <source>
        <dbReference type="ARBA" id="ARBA00022801"/>
    </source>
</evidence>
<dbReference type="GO" id="GO:0005576">
    <property type="term" value="C:extracellular region"/>
    <property type="evidence" value="ECO:0007669"/>
    <property type="project" value="UniProtKB-SubCell"/>
</dbReference>
<feature type="domain" description="Peptidase S1" evidence="7">
    <location>
        <begin position="1"/>
        <end position="207"/>
    </location>
</feature>
<dbReference type="InterPro" id="IPR050430">
    <property type="entry name" value="Peptidase_S1"/>
</dbReference>
<dbReference type="PANTHER" id="PTHR24276">
    <property type="entry name" value="POLYSERASE-RELATED"/>
    <property type="match status" value="1"/>
</dbReference>
<dbReference type="SMART" id="SM00020">
    <property type="entry name" value="Tryp_SPc"/>
    <property type="match status" value="1"/>
</dbReference>
<keyword evidence="6" id="KW-1015">Disulfide bond</keyword>
<evidence type="ECO:0000256" key="5">
    <source>
        <dbReference type="ARBA" id="ARBA00022825"/>
    </source>
</evidence>
<proteinExistence type="inferred from homology"/>
<keyword evidence="5" id="KW-0720">Serine protease</keyword>
<protein>
    <recommendedName>
        <fullName evidence="7">Peptidase S1 domain-containing protein</fullName>
    </recommendedName>
</protein>
<evidence type="ECO:0000256" key="3">
    <source>
        <dbReference type="ARBA" id="ARBA00022670"/>
    </source>
</evidence>
<dbReference type="PANTHER" id="PTHR24276:SF91">
    <property type="entry name" value="AT26814P-RELATED"/>
    <property type="match status" value="1"/>
</dbReference>
<dbReference type="InterPro" id="IPR033116">
    <property type="entry name" value="TRYPSIN_SER"/>
</dbReference>
<gene>
    <name evidence="8" type="ORF">LNINA_LOCUS3334</name>
</gene>
<dbReference type="InterPro" id="IPR001254">
    <property type="entry name" value="Trypsin_dom"/>
</dbReference>
<dbReference type="EMBL" id="CAVLEF010000004">
    <property type="protein sequence ID" value="CAK1543522.1"/>
    <property type="molecule type" value="Genomic_DNA"/>
</dbReference>
<evidence type="ECO:0000256" key="2">
    <source>
        <dbReference type="ARBA" id="ARBA00007664"/>
    </source>
</evidence>
<reference evidence="8 9" key="1">
    <citation type="submission" date="2023-11" db="EMBL/GenBank/DDBJ databases">
        <authorList>
            <person name="Okamura Y."/>
        </authorList>
    </citation>
    <scope>NUCLEOTIDE SEQUENCE [LARGE SCALE GENOMIC DNA]</scope>
</reference>
<dbReference type="InterPro" id="IPR001314">
    <property type="entry name" value="Peptidase_S1A"/>
</dbReference>
<dbReference type="FunFam" id="2.40.10.10:FF:000036">
    <property type="entry name" value="Trypsin beta"/>
    <property type="match status" value="1"/>
</dbReference>